<dbReference type="AlphaFoldDB" id="A0A4C1WH14"/>
<dbReference type="Proteomes" id="UP000299102">
    <property type="component" value="Unassembled WGS sequence"/>
</dbReference>
<organism evidence="1 2">
    <name type="scientific">Eumeta variegata</name>
    <name type="common">Bagworm moth</name>
    <name type="synonym">Eumeta japonica</name>
    <dbReference type="NCBI Taxonomy" id="151549"/>
    <lineage>
        <taxon>Eukaryota</taxon>
        <taxon>Metazoa</taxon>
        <taxon>Ecdysozoa</taxon>
        <taxon>Arthropoda</taxon>
        <taxon>Hexapoda</taxon>
        <taxon>Insecta</taxon>
        <taxon>Pterygota</taxon>
        <taxon>Neoptera</taxon>
        <taxon>Endopterygota</taxon>
        <taxon>Lepidoptera</taxon>
        <taxon>Glossata</taxon>
        <taxon>Ditrysia</taxon>
        <taxon>Tineoidea</taxon>
        <taxon>Psychidae</taxon>
        <taxon>Oiketicinae</taxon>
        <taxon>Eumeta</taxon>
    </lineage>
</organism>
<dbReference type="SUPFAM" id="SSF54928">
    <property type="entry name" value="RNA-binding domain, RBD"/>
    <property type="match status" value="1"/>
</dbReference>
<comment type="caution">
    <text evidence="1">The sequence shown here is derived from an EMBL/GenBank/DDBJ whole genome shotgun (WGS) entry which is preliminary data.</text>
</comment>
<evidence type="ECO:0000313" key="1">
    <source>
        <dbReference type="EMBL" id="GBP50140.1"/>
    </source>
</evidence>
<dbReference type="EMBL" id="BGZK01000559">
    <property type="protein sequence ID" value="GBP50140.1"/>
    <property type="molecule type" value="Genomic_DNA"/>
</dbReference>
<proteinExistence type="predicted"/>
<keyword evidence="2" id="KW-1185">Reference proteome</keyword>
<protein>
    <submittedName>
        <fullName evidence="1">Uncharacterized protein</fullName>
    </submittedName>
</protein>
<dbReference type="OrthoDB" id="752362at2759"/>
<sequence length="117" mass="13245">MFVSNRGTASSSSAVPLYCARDTLPSTRRQHKNGPTRTVKYHTLTKYGHEVAASFPFVWYPTSLLAYEGSRVCVQWQTAVRIAVKRGGYAFVDFADQSAADRAIDKHTCIHMYTRYF</sequence>
<dbReference type="GO" id="GO:0003676">
    <property type="term" value="F:nucleic acid binding"/>
    <property type="evidence" value="ECO:0007669"/>
    <property type="project" value="InterPro"/>
</dbReference>
<accession>A0A4C1WH14</accession>
<gene>
    <name evidence="1" type="ORF">EVAR_42821_1</name>
</gene>
<evidence type="ECO:0000313" key="2">
    <source>
        <dbReference type="Proteomes" id="UP000299102"/>
    </source>
</evidence>
<reference evidence="1 2" key="1">
    <citation type="journal article" date="2019" name="Commun. Biol.">
        <title>The bagworm genome reveals a unique fibroin gene that provides high tensile strength.</title>
        <authorList>
            <person name="Kono N."/>
            <person name="Nakamura H."/>
            <person name="Ohtoshi R."/>
            <person name="Tomita M."/>
            <person name="Numata K."/>
            <person name="Arakawa K."/>
        </authorList>
    </citation>
    <scope>NUCLEOTIDE SEQUENCE [LARGE SCALE GENOMIC DNA]</scope>
</reference>
<name>A0A4C1WH14_EUMVA</name>
<dbReference type="InterPro" id="IPR035979">
    <property type="entry name" value="RBD_domain_sf"/>
</dbReference>